<dbReference type="InterPro" id="IPR013083">
    <property type="entry name" value="Znf_RING/FYVE/PHD"/>
</dbReference>
<dbReference type="GO" id="GO:0008270">
    <property type="term" value="F:zinc ion binding"/>
    <property type="evidence" value="ECO:0007669"/>
    <property type="project" value="UniProtKB-KW"/>
</dbReference>
<feature type="compositionally biased region" description="Pro residues" evidence="5">
    <location>
        <begin position="257"/>
        <end position="268"/>
    </location>
</feature>
<feature type="region of interest" description="Disordered" evidence="5">
    <location>
        <begin position="16"/>
        <end position="47"/>
    </location>
</feature>
<feature type="region of interest" description="Disordered" evidence="5">
    <location>
        <begin position="287"/>
        <end position="390"/>
    </location>
</feature>
<gene>
    <name evidence="7" type="ORF">Vbra_10174</name>
</gene>
<dbReference type="PROSITE" id="PS50089">
    <property type="entry name" value="ZF_RING_2"/>
    <property type="match status" value="1"/>
</dbReference>
<keyword evidence="8" id="KW-1185">Reference proteome</keyword>
<dbReference type="EMBL" id="CDMY01000727">
    <property type="protein sequence ID" value="CEM31579.1"/>
    <property type="molecule type" value="Genomic_DNA"/>
</dbReference>
<dbReference type="GO" id="GO:0061630">
    <property type="term" value="F:ubiquitin protein ligase activity"/>
    <property type="evidence" value="ECO:0007669"/>
    <property type="project" value="TreeGrafter"/>
</dbReference>
<dbReference type="OrthoDB" id="21204at2759"/>
<accession>A0A0G4GN05</accession>
<evidence type="ECO:0000256" key="2">
    <source>
        <dbReference type="ARBA" id="ARBA00022771"/>
    </source>
</evidence>
<dbReference type="Proteomes" id="UP000041254">
    <property type="component" value="Unassembled WGS sequence"/>
</dbReference>
<dbReference type="SUPFAM" id="SSF57850">
    <property type="entry name" value="RING/U-box"/>
    <property type="match status" value="1"/>
</dbReference>
<evidence type="ECO:0000256" key="1">
    <source>
        <dbReference type="ARBA" id="ARBA00022723"/>
    </source>
</evidence>
<feature type="compositionally biased region" description="Pro residues" evidence="5">
    <location>
        <begin position="179"/>
        <end position="191"/>
    </location>
</feature>
<keyword evidence="3" id="KW-0862">Zinc</keyword>
<evidence type="ECO:0000313" key="8">
    <source>
        <dbReference type="Proteomes" id="UP000041254"/>
    </source>
</evidence>
<dbReference type="Gene3D" id="3.30.40.10">
    <property type="entry name" value="Zinc/RING finger domain, C3HC4 (zinc finger)"/>
    <property type="match status" value="1"/>
</dbReference>
<feature type="region of interest" description="Disordered" evidence="5">
    <location>
        <begin position="171"/>
        <end position="196"/>
    </location>
</feature>
<feature type="domain" description="RING-type" evidence="6">
    <location>
        <begin position="100"/>
        <end position="145"/>
    </location>
</feature>
<dbReference type="GO" id="GO:0016567">
    <property type="term" value="P:protein ubiquitination"/>
    <property type="evidence" value="ECO:0007669"/>
    <property type="project" value="TreeGrafter"/>
</dbReference>
<dbReference type="InParanoid" id="A0A0G4GN05"/>
<proteinExistence type="predicted"/>
<organism evidence="7 8">
    <name type="scientific">Vitrella brassicaformis (strain CCMP3155)</name>
    <dbReference type="NCBI Taxonomy" id="1169540"/>
    <lineage>
        <taxon>Eukaryota</taxon>
        <taxon>Sar</taxon>
        <taxon>Alveolata</taxon>
        <taxon>Colpodellida</taxon>
        <taxon>Vitrellaceae</taxon>
        <taxon>Vitrella</taxon>
    </lineage>
</organism>
<name>A0A0G4GN05_VITBC</name>
<dbReference type="STRING" id="1169540.A0A0G4GN05"/>
<dbReference type="SMART" id="SM00184">
    <property type="entry name" value="RING"/>
    <property type="match status" value="1"/>
</dbReference>
<feature type="compositionally biased region" description="Pro residues" evidence="5">
    <location>
        <begin position="335"/>
        <end position="347"/>
    </location>
</feature>
<dbReference type="CDD" id="cd16448">
    <property type="entry name" value="RING-H2"/>
    <property type="match status" value="1"/>
</dbReference>
<feature type="region of interest" description="Disordered" evidence="5">
    <location>
        <begin position="241"/>
        <end position="268"/>
    </location>
</feature>
<feature type="compositionally biased region" description="Acidic residues" evidence="5">
    <location>
        <begin position="366"/>
        <end position="376"/>
    </location>
</feature>
<dbReference type="InterPro" id="IPR001841">
    <property type="entry name" value="Znf_RING"/>
</dbReference>
<keyword evidence="2 4" id="KW-0863">Zinc-finger</keyword>
<dbReference type="VEuPathDB" id="CryptoDB:Vbra_10174"/>
<evidence type="ECO:0000256" key="3">
    <source>
        <dbReference type="ARBA" id="ARBA00022833"/>
    </source>
</evidence>
<feature type="compositionally biased region" description="Basic and acidic residues" evidence="5">
    <location>
        <begin position="297"/>
        <end position="308"/>
    </location>
</feature>
<evidence type="ECO:0000256" key="4">
    <source>
        <dbReference type="PROSITE-ProRule" id="PRU00175"/>
    </source>
</evidence>
<reference evidence="7 8" key="1">
    <citation type="submission" date="2014-11" db="EMBL/GenBank/DDBJ databases">
        <authorList>
            <person name="Zhu J."/>
            <person name="Qi W."/>
            <person name="Song R."/>
        </authorList>
    </citation>
    <scope>NUCLEOTIDE SEQUENCE [LARGE SCALE GENOMIC DNA]</scope>
</reference>
<evidence type="ECO:0000313" key="7">
    <source>
        <dbReference type="EMBL" id="CEM31579.1"/>
    </source>
</evidence>
<dbReference type="PANTHER" id="PTHR45969">
    <property type="entry name" value="RING ZINC FINGER PROTEIN-RELATED"/>
    <property type="match status" value="1"/>
</dbReference>
<keyword evidence="1" id="KW-0479">Metal-binding</keyword>
<dbReference type="AlphaFoldDB" id="A0A0G4GN05"/>
<protein>
    <recommendedName>
        <fullName evidence="6">RING-type domain-containing protein</fullName>
    </recommendedName>
</protein>
<evidence type="ECO:0000259" key="6">
    <source>
        <dbReference type="PROSITE" id="PS50089"/>
    </source>
</evidence>
<dbReference type="PANTHER" id="PTHR45969:SF69">
    <property type="entry name" value="FINGER DOMAIN PROTEIN, PUTATIVE (AFU_ORTHOLOGUE AFUA_3G12190)-RELATED"/>
    <property type="match status" value="1"/>
</dbReference>
<sequence>MEADYLDGYDGPGLLDEVGDLEDAQSPSDGDAEAEADGGGAVATTGGSNTSWWEHALNAFFRTEFGQRFEQWLYGVCCAMEHSQMQRTNHVLSKCSRKECTICLHRLNQQPSQRVIRLACGHLFHHKCMLNWARQRTPITCPNCRVQVYSWTRIKWRDNVVRNLHIVDRTRRLHKPDPANLPPPPPPPDQPMPLYQPARRFDHSTLAAFFDEQTDQPGREGERDKGPRLLRRHMEWDRVQIPAHDASPVPSFLSPDPRVPTPPASPGPLLPSRCFHPFFDCSEPHRYADEQEEESHDDAVDTDSRQDGGEDTSSPQQGHQQQDHDHGHDLAAVSIPPPPSFSPPLRPCPLAAMSSCDLSPLRDGDDGQEDDAEGEGEEQREGGGERQGAN</sequence>
<dbReference type="Pfam" id="PF13639">
    <property type="entry name" value="zf-RING_2"/>
    <property type="match status" value="1"/>
</dbReference>
<evidence type="ECO:0000256" key="5">
    <source>
        <dbReference type="SAM" id="MobiDB-lite"/>
    </source>
</evidence>